<reference evidence="1 2" key="1">
    <citation type="journal article" date="2013" name="Genome Announc.">
        <title>Genome Sequence of Staphylococcus massiliensis Strain S46, Isolated from the Surface of Healthy Human Skin.</title>
        <authorList>
            <person name="Srivastav R."/>
            <person name="Singh A."/>
            <person name="Jangir P.K."/>
            <person name="Kumari C."/>
            <person name="Muduli S."/>
            <person name="Sharma R."/>
        </authorList>
    </citation>
    <scope>NUCLEOTIDE SEQUENCE [LARGE SCALE GENOMIC DNA]</scope>
    <source>
        <strain evidence="1 2">S46</strain>
    </source>
</reference>
<sequence length="136" mass="15923">MDNNVIIHTHQIVEQGNDTDRFDTTTKGVWKQKQAEFIRYVETVEQNRVNVTVKVEDNGVKIIRKGDINMRLHFVEGEDTITFYELPTGRIPLTVHTKSIITFQEAHGGQVKVNYDLYQENEIMGSYQYEIKYKEI</sequence>
<dbReference type="Gene3D" id="2.40.128.20">
    <property type="match status" value="1"/>
</dbReference>
<dbReference type="OrthoDB" id="2418612at2"/>
<dbReference type="Pfam" id="PF09148">
    <property type="entry name" value="DUF1934"/>
    <property type="match status" value="1"/>
</dbReference>
<dbReference type="STRING" id="1229783.C273_10177"/>
<dbReference type="InterPro" id="IPR015231">
    <property type="entry name" value="DUF1934"/>
</dbReference>
<proteinExistence type="predicted"/>
<comment type="caution">
    <text evidence="1">The sequence shown here is derived from an EMBL/GenBank/DDBJ whole genome shotgun (WGS) entry which is preliminary data.</text>
</comment>
<evidence type="ECO:0008006" key="3">
    <source>
        <dbReference type="Google" id="ProtNLM"/>
    </source>
</evidence>
<dbReference type="RefSeq" id="WP_009384641.1">
    <property type="nucleotide sequence ID" value="NZ_AMSQ01000021.1"/>
</dbReference>
<protein>
    <recommendedName>
        <fullName evidence="3">DUF1934 domain-containing protein</fullName>
    </recommendedName>
</protein>
<name>K9AWY1_9STAP</name>
<dbReference type="SUPFAM" id="SSF50814">
    <property type="entry name" value="Lipocalins"/>
    <property type="match status" value="1"/>
</dbReference>
<dbReference type="Proteomes" id="UP000009885">
    <property type="component" value="Unassembled WGS sequence"/>
</dbReference>
<organism evidence="1 2">
    <name type="scientific">Staphylococcus massiliensis S46</name>
    <dbReference type="NCBI Taxonomy" id="1229783"/>
    <lineage>
        <taxon>Bacteria</taxon>
        <taxon>Bacillati</taxon>
        <taxon>Bacillota</taxon>
        <taxon>Bacilli</taxon>
        <taxon>Bacillales</taxon>
        <taxon>Staphylococcaceae</taxon>
        <taxon>Staphylococcus</taxon>
    </lineage>
</organism>
<dbReference type="eggNOG" id="COG4506">
    <property type="taxonomic scope" value="Bacteria"/>
</dbReference>
<dbReference type="PATRIC" id="fig|1229783.3.peg.2029"/>
<evidence type="ECO:0000313" key="1">
    <source>
        <dbReference type="EMBL" id="EKU46020.1"/>
    </source>
</evidence>
<dbReference type="AlphaFoldDB" id="K9AWY1"/>
<dbReference type="EMBL" id="AMSQ01000021">
    <property type="protein sequence ID" value="EKU46020.1"/>
    <property type="molecule type" value="Genomic_DNA"/>
</dbReference>
<accession>K9AWY1</accession>
<keyword evidence="2" id="KW-1185">Reference proteome</keyword>
<evidence type="ECO:0000313" key="2">
    <source>
        <dbReference type="Proteomes" id="UP000009885"/>
    </source>
</evidence>
<dbReference type="InterPro" id="IPR012674">
    <property type="entry name" value="Calycin"/>
</dbReference>
<gene>
    <name evidence="1" type="ORF">C273_10177</name>
</gene>